<comment type="caution">
    <text evidence="2">The sequence shown here is derived from an EMBL/GenBank/DDBJ whole genome shotgun (WGS) entry which is preliminary data.</text>
</comment>
<sequence length="199" mass="22061">MEKSDARSVELKDPRALRALAHPTRLRLLTLLRTVGSLTASQAAERTGESAGSCSFHFRQLSTWGLVEEAGGGRGRERPWRATAQFTSVSRVADTRESAEASRLFTKVVAAQYFELLSDWIDAEDREPPKWQEASQFSDVMMFLSAEELAGVTRAISDLLRDAAVQFGPRAHPPEGARMVQFVTLAHPVFGFDPMDVPR</sequence>
<dbReference type="SMART" id="SM00418">
    <property type="entry name" value="HTH_ARSR"/>
    <property type="match status" value="1"/>
</dbReference>
<dbReference type="SUPFAM" id="SSF46785">
    <property type="entry name" value="Winged helix' DNA-binding domain"/>
    <property type="match status" value="1"/>
</dbReference>
<protein>
    <submittedName>
        <fullName evidence="2">ArsR-family transcriptional regulator</fullName>
    </submittedName>
</protein>
<organism evidence="2">
    <name type="scientific">mine drainage metagenome</name>
    <dbReference type="NCBI Taxonomy" id="410659"/>
    <lineage>
        <taxon>unclassified sequences</taxon>
        <taxon>metagenomes</taxon>
        <taxon>ecological metagenomes</taxon>
    </lineage>
</organism>
<dbReference type="AlphaFoldDB" id="T0ZHH8"/>
<proteinExistence type="predicted"/>
<reference evidence="2" key="2">
    <citation type="journal article" date="2014" name="ISME J.">
        <title>Microbial stratification in low pH oxic and suboxic macroscopic growths along an acid mine drainage.</title>
        <authorList>
            <person name="Mendez-Garcia C."/>
            <person name="Mesa V."/>
            <person name="Sprenger R.R."/>
            <person name="Richter M."/>
            <person name="Diez M.S."/>
            <person name="Solano J."/>
            <person name="Bargiela R."/>
            <person name="Golyshina O.V."/>
            <person name="Manteca A."/>
            <person name="Ramos J.L."/>
            <person name="Gallego J.R."/>
            <person name="Llorente I."/>
            <person name="Martins Dos Santos V.A."/>
            <person name="Jensen O.N."/>
            <person name="Pelaez A.I."/>
            <person name="Sanchez J."/>
            <person name="Ferrer M."/>
        </authorList>
    </citation>
    <scope>NUCLEOTIDE SEQUENCE</scope>
</reference>
<dbReference type="CDD" id="cd00090">
    <property type="entry name" value="HTH_ARSR"/>
    <property type="match status" value="1"/>
</dbReference>
<name>T0ZHH8_9ZZZZ</name>
<dbReference type="GO" id="GO:0003700">
    <property type="term" value="F:DNA-binding transcription factor activity"/>
    <property type="evidence" value="ECO:0007669"/>
    <property type="project" value="InterPro"/>
</dbReference>
<accession>T0ZHH8</accession>
<evidence type="ECO:0000259" key="1">
    <source>
        <dbReference type="SMART" id="SM00418"/>
    </source>
</evidence>
<dbReference type="Pfam" id="PF12840">
    <property type="entry name" value="HTH_20"/>
    <property type="match status" value="1"/>
</dbReference>
<evidence type="ECO:0000313" key="2">
    <source>
        <dbReference type="EMBL" id="EQD47771.1"/>
    </source>
</evidence>
<dbReference type="EMBL" id="AUZZ01005974">
    <property type="protein sequence ID" value="EQD47771.1"/>
    <property type="molecule type" value="Genomic_DNA"/>
</dbReference>
<feature type="domain" description="HTH arsR-type" evidence="1">
    <location>
        <begin position="15"/>
        <end position="101"/>
    </location>
</feature>
<dbReference type="InterPro" id="IPR036390">
    <property type="entry name" value="WH_DNA-bd_sf"/>
</dbReference>
<dbReference type="Gene3D" id="1.10.10.10">
    <property type="entry name" value="Winged helix-like DNA-binding domain superfamily/Winged helix DNA-binding domain"/>
    <property type="match status" value="1"/>
</dbReference>
<dbReference type="InterPro" id="IPR036388">
    <property type="entry name" value="WH-like_DNA-bd_sf"/>
</dbReference>
<dbReference type="InterPro" id="IPR011991">
    <property type="entry name" value="ArsR-like_HTH"/>
</dbReference>
<gene>
    <name evidence="2" type="ORF">B2A_08307</name>
</gene>
<dbReference type="InterPro" id="IPR001845">
    <property type="entry name" value="HTH_ArsR_DNA-bd_dom"/>
</dbReference>
<reference evidence="2" key="1">
    <citation type="submission" date="2013-08" db="EMBL/GenBank/DDBJ databases">
        <authorList>
            <person name="Mendez C."/>
            <person name="Richter M."/>
            <person name="Ferrer M."/>
            <person name="Sanchez J."/>
        </authorList>
    </citation>
    <scope>NUCLEOTIDE SEQUENCE</scope>
</reference>